<protein>
    <recommendedName>
        <fullName evidence="4">Transmembrane protein</fullName>
    </recommendedName>
</protein>
<dbReference type="EMBL" id="BPVZ01000103">
    <property type="protein sequence ID" value="GKV33991.1"/>
    <property type="molecule type" value="Genomic_DNA"/>
</dbReference>
<evidence type="ECO:0000313" key="2">
    <source>
        <dbReference type="EMBL" id="GKV33991.1"/>
    </source>
</evidence>
<organism evidence="2 3">
    <name type="scientific">Rubroshorea leprosula</name>
    <dbReference type="NCBI Taxonomy" id="152421"/>
    <lineage>
        <taxon>Eukaryota</taxon>
        <taxon>Viridiplantae</taxon>
        <taxon>Streptophyta</taxon>
        <taxon>Embryophyta</taxon>
        <taxon>Tracheophyta</taxon>
        <taxon>Spermatophyta</taxon>
        <taxon>Magnoliopsida</taxon>
        <taxon>eudicotyledons</taxon>
        <taxon>Gunneridae</taxon>
        <taxon>Pentapetalae</taxon>
        <taxon>rosids</taxon>
        <taxon>malvids</taxon>
        <taxon>Malvales</taxon>
        <taxon>Dipterocarpaceae</taxon>
        <taxon>Rubroshorea</taxon>
    </lineage>
</organism>
<dbReference type="Proteomes" id="UP001054252">
    <property type="component" value="Unassembled WGS sequence"/>
</dbReference>
<name>A0AAV5L9Q8_9ROSI</name>
<dbReference type="AlphaFoldDB" id="A0AAV5L9Q8"/>
<evidence type="ECO:0000256" key="1">
    <source>
        <dbReference type="SAM" id="Phobius"/>
    </source>
</evidence>
<sequence length="116" mass="12971">MFVPSFLAQEPSFKLRTLSPKPRIFQICTVSSPCCPSASAMCDCWAYFREFPCRFPPASPSLQLRFLQLKILLVFWPIFLEVAVLFTAGALFTGTVHGFLIVLSVSTEIESSVLCE</sequence>
<reference evidence="2 3" key="1">
    <citation type="journal article" date="2021" name="Commun. Biol.">
        <title>The genome of Shorea leprosula (Dipterocarpaceae) highlights the ecological relevance of drought in aseasonal tropical rainforests.</title>
        <authorList>
            <person name="Ng K.K.S."/>
            <person name="Kobayashi M.J."/>
            <person name="Fawcett J.A."/>
            <person name="Hatakeyama M."/>
            <person name="Paape T."/>
            <person name="Ng C.H."/>
            <person name="Ang C.C."/>
            <person name="Tnah L.H."/>
            <person name="Lee C.T."/>
            <person name="Nishiyama T."/>
            <person name="Sese J."/>
            <person name="O'Brien M.J."/>
            <person name="Copetti D."/>
            <person name="Mohd Noor M.I."/>
            <person name="Ong R.C."/>
            <person name="Putra M."/>
            <person name="Sireger I.Z."/>
            <person name="Indrioko S."/>
            <person name="Kosugi Y."/>
            <person name="Izuno A."/>
            <person name="Isagi Y."/>
            <person name="Lee S.L."/>
            <person name="Shimizu K.K."/>
        </authorList>
    </citation>
    <scope>NUCLEOTIDE SEQUENCE [LARGE SCALE GENOMIC DNA]</scope>
    <source>
        <strain evidence="2">214</strain>
    </source>
</reference>
<feature type="transmembrane region" description="Helical" evidence="1">
    <location>
        <begin position="71"/>
        <end position="92"/>
    </location>
</feature>
<keyword evidence="1" id="KW-0472">Membrane</keyword>
<evidence type="ECO:0008006" key="4">
    <source>
        <dbReference type="Google" id="ProtNLM"/>
    </source>
</evidence>
<keyword evidence="1" id="KW-1133">Transmembrane helix</keyword>
<keyword evidence="1" id="KW-0812">Transmembrane</keyword>
<accession>A0AAV5L9Q8</accession>
<keyword evidence="3" id="KW-1185">Reference proteome</keyword>
<comment type="caution">
    <text evidence="2">The sequence shown here is derived from an EMBL/GenBank/DDBJ whole genome shotgun (WGS) entry which is preliminary data.</text>
</comment>
<proteinExistence type="predicted"/>
<evidence type="ECO:0000313" key="3">
    <source>
        <dbReference type="Proteomes" id="UP001054252"/>
    </source>
</evidence>
<gene>
    <name evidence="2" type="ORF">SLEP1_g42422</name>
</gene>